<name>A0A162E9P9_9MYCO</name>
<dbReference type="AlphaFoldDB" id="A0A162E9P9"/>
<keyword evidence="1" id="KW-0597">Phosphoprotein</keyword>
<dbReference type="Pfam" id="PF00498">
    <property type="entry name" value="FHA"/>
    <property type="match status" value="1"/>
</dbReference>
<gene>
    <name evidence="4" type="ORF">A4G28_13030</name>
</gene>
<evidence type="ECO:0000256" key="2">
    <source>
        <dbReference type="SAM" id="MobiDB-lite"/>
    </source>
</evidence>
<organism evidence="4 5">
    <name type="scientific">Mycobacterium ostraviense</name>
    <dbReference type="NCBI Taxonomy" id="2738409"/>
    <lineage>
        <taxon>Bacteria</taxon>
        <taxon>Bacillati</taxon>
        <taxon>Actinomycetota</taxon>
        <taxon>Actinomycetes</taxon>
        <taxon>Mycobacteriales</taxon>
        <taxon>Mycobacteriaceae</taxon>
        <taxon>Mycobacterium</taxon>
    </lineage>
</organism>
<dbReference type="InterPro" id="IPR008984">
    <property type="entry name" value="SMAD_FHA_dom_sf"/>
</dbReference>
<evidence type="ECO:0000313" key="5">
    <source>
        <dbReference type="Proteomes" id="UP000077342"/>
    </source>
</evidence>
<feature type="domain" description="FHA" evidence="3">
    <location>
        <begin position="31"/>
        <end position="79"/>
    </location>
</feature>
<dbReference type="SUPFAM" id="SSF49879">
    <property type="entry name" value="SMAD/FHA domain"/>
    <property type="match status" value="1"/>
</dbReference>
<dbReference type="RefSeq" id="WP_075509107.1">
    <property type="nucleotide sequence ID" value="NZ_CP089224.1"/>
</dbReference>
<dbReference type="InterPro" id="IPR000253">
    <property type="entry name" value="FHA_dom"/>
</dbReference>
<dbReference type="PROSITE" id="PS50006">
    <property type="entry name" value="FHA_DOMAIN"/>
    <property type="match status" value="1"/>
</dbReference>
<accession>A0A162E9P9</accession>
<keyword evidence="5" id="KW-1185">Reference proteome</keyword>
<protein>
    <recommendedName>
        <fullName evidence="3">FHA domain-containing protein</fullName>
    </recommendedName>
</protein>
<feature type="compositionally biased region" description="Basic and acidic residues" evidence="2">
    <location>
        <begin position="113"/>
        <end position="123"/>
    </location>
</feature>
<evidence type="ECO:0000256" key="1">
    <source>
        <dbReference type="ARBA" id="ARBA00022553"/>
    </source>
</evidence>
<sequence length="368" mass="38860">MPNAESPVGPALLVAHSGEPSHPIAPDRDVVAIGRAPLAGVQVEDPDVSQAHLRAVSEDGPWRILGNSPSGMFVDGRRKGSVTVSDKTIVRFGDPTGGKALTFEVVRPSNSPEEQRREQRPADQSDGQTSEPDPGVVRAGAAAAARRRELDISQRSLAADGIINAGALIAFEKGRSWPRERTRAKLEEVLQWPPGTIARIRHGDTAGHQPAVSTFEADAEAQPAEGPASLIAQAVAAAVDTCSLAIAALPPPEDPEFTERAAPILADLRQLEAIAVQATRISRITPELIKALGAVRRYHDKLMTLGATAPGATLAQRLYAARRRANLSASETAQAAGVAEEMIVRAEAEEALPAEAAEAIEALIRQIN</sequence>
<feature type="region of interest" description="Disordered" evidence="2">
    <location>
        <begin position="105"/>
        <end position="142"/>
    </location>
</feature>
<proteinExistence type="predicted"/>
<dbReference type="EMBL" id="LWCI01000011">
    <property type="protein sequence ID" value="KZS67938.1"/>
    <property type="molecule type" value="Genomic_DNA"/>
</dbReference>
<reference evidence="5" key="1">
    <citation type="submission" date="2016-04" db="EMBL/GenBank/DDBJ databases">
        <authorList>
            <person name="Strapagiel D."/>
            <person name="Borowka P."/>
            <person name="Marciniak B."/>
            <person name="Bakula Z."/>
            <person name="Van Ingen J."/>
            <person name="Safianowska A."/>
            <person name="Dziadek J."/>
            <person name="Jagielski T."/>
        </authorList>
    </citation>
    <scope>NUCLEOTIDE SEQUENCE [LARGE SCALE GENOMIC DNA]</scope>
    <source>
        <strain evidence="5">1010001458</strain>
    </source>
</reference>
<evidence type="ECO:0000259" key="3">
    <source>
        <dbReference type="PROSITE" id="PS50006"/>
    </source>
</evidence>
<evidence type="ECO:0000313" key="4">
    <source>
        <dbReference type="EMBL" id="KZS67938.1"/>
    </source>
</evidence>
<comment type="caution">
    <text evidence="4">The sequence shown here is derived from an EMBL/GenBank/DDBJ whole genome shotgun (WGS) entry which is preliminary data.</text>
</comment>
<dbReference type="Proteomes" id="UP000077342">
    <property type="component" value="Unassembled WGS sequence"/>
</dbReference>
<feature type="region of interest" description="Disordered" evidence="2">
    <location>
        <begin position="1"/>
        <end position="24"/>
    </location>
</feature>
<dbReference type="Gene3D" id="2.60.200.20">
    <property type="match status" value="1"/>
</dbReference>